<evidence type="ECO:0000313" key="8">
    <source>
        <dbReference type="Proteomes" id="UP000034778"/>
    </source>
</evidence>
<dbReference type="InterPro" id="IPR016181">
    <property type="entry name" value="Acyl_CoA_acyltransferase"/>
</dbReference>
<comment type="caution">
    <text evidence="7">The sequence shown here is derived from an EMBL/GenBank/DDBJ whole genome shotgun (WGS) entry which is preliminary data.</text>
</comment>
<organism evidence="7 8">
    <name type="scientific">Candidatus Woesebacteria bacterium GW2011_GWB1_33_22</name>
    <dbReference type="NCBI Taxonomy" id="1618566"/>
    <lineage>
        <taxon>Bacteria</taxon>
        <taxon>Candidatus Woeseibacteriota</taxon>
    </lineage>
</organism>
<keyword evidence="3" id="KW-0133">Cell shape</keyword>
<comment type="similarity">
    <text evidence="1">Belongs to the FemABX family.</text>
</comment>
<dbReference type="SUPFAM" id="SSF55729">
    <property type="entry name" value="Acyl-CoA N-acyltransferases (Nat)"/>
    <property type="match status" value="1"/>
</dbReference>
<evidence type="ECO:0000256" key="1">
    <source>
        <dbReference type="ARBA" id="ARBA00009943"/>
    </source>
</evidence>
<keyword evidence="2" id="KW-0808">Transferase</keyword>
<evidence type="ECO:0000256" key="6">
    <source>
        <dbReference type="ARBA" id="ARBA00023316"/>
    </source>
</evidence>
<keyword evidence="4" id="KW-0573">Peptidoglycan synthesis</keyword>
<sequence>MVYTSSYKMTDIRQSLNYAKYLKSQGWIVERIKNTNYFIKKLPFLGSVLKIQRPRQLDIYTTRQLEKKYKVFQTIIEPDLASVVNSFSYVHNKMLAYGFKLSKSPYLPSKTLHLDLTKPIIFNKETRRCIKIGKRAKITEYSTPKEIEKFHNVWKKSVNFHRFVPSLQSLINLKKSFPNNNSIFLASHNKFSNIIGGAIFTRSSHDFGYYWYGFTNKEGRTSLSQYSLLCSGILWAKKQGCKIFDFEGIYDERVPNKSWLGFTHFKKSFGGREVLYPGCYTKLRLPI</sequence>
<reference evidence="7 8" key="1">
    <citation type="journal article" date="2015" name="Nature">
        <title>rRNA introns, odd ribosomes, and small enigmatic genomes across a large radiation of phyla.</title>
        <authorList>
            <person name="Brown C.T."/>
            <person name="Hug L.A."/>
            <person name="Thomas B.C."/>
            <person name="Sharon I."/>
            <person name="Castelle C.J."/>
            <person name="Singh A."/>
            <person name="Wilkins M.J."/>
            <person name="Williams K.H."/>
            <person name="Banfield J.F."/>
        </authorList>
    </citation>
    <scope>NUCLEOTIDE SEQUENCE [LARGE SCALE GENOMIC DNA]</scope>
</reference>
<dbReference type="PANTHER" id="PTHR36174:SF1">
    <property type="entry name" value="LIPID II:GLYCINE GLYCYLTRANSFERASE"/>
    <property type="match status" value="1"/>
</dbReference>
<dbReference type="InterPro" id="IPR003447">
    <property type="entry name" value="FEMABX"/>
</dbReference>
<dbReference type="Gene3D" id="3.40.630.30">
    <property type="match status" value="1"/>
</dbReference>
<gene>
    <name evidence="7" type="ORF">UR35_C0011G0035</name>
</gene>
<dbReference type="PATRIC" id="fig|1618566.3.peg.822"/>
<evidence type="ECO:0000256" key="4">
    <source>
        <dbReference type="ARBA" id="ARBA00022984"/>
    </source>
</evidence>
<evidence type="ECO:0000256" key="2">
    <source>
        <dbReference type="ARBA" id="ARBA00022679"/>
    </source>
</evidence>
<dbReference type="PROSITE" id="PS51191">
    <property type="entry name" value="FEMABX"/>
    <property type="match status" value="1"/>
</dbReference>
<dbReference type="AlphaFoldDB" id="A0A0F9ZJ76"/>
<protein>
    <recommendedName>
        <fullName evidence="9">Methicillin resistance protein</fullName>
    </recommendedName>
</protein>
<dbReference type="GO" id="GO:0071555">
    <property type="term" value="P:cell wall organization"/>
    <property type="evidence" value="ECO:0007669"/>
    <property type="project" value="UniProtKB-KW"/>
</dbReference>
<dbReference type="Proteomes" id="UP000034778">
    <property type="component" value="Unassembled WGS sequence"/>
</dbReference>
<accession>A0A0F9ZJ76</accession>
<dbReference type="GO" id="GO:0009252">
    <property type="term" value="P:peptidoglycan biosynthetic process"/>
    <property type="evidence" value="ECO:0007669"/>
    <property type="project" value="UniProtKB-KW"/>
</dbReference>
<dbReference type="PANTHER" id="PTHR36174">
    <property type="entry name" value="LIPID II:GLYCINE GLYCYLTRANSFERASE"/>
    <property type="match status" value="1"/>
</dbReference>
<evidence type="ECO:0008006" key="9">
    <source>
        <dbReference type="Google" id="ProtNLM"/>
    </source>
</evidence>
<evidence type="ECO:0000256" key="5">
    <source>
        <dbReference type="ARBA" id="ARBA00023315"/>
    </source>
</evidence>
<dbReference type="GO" id="GO:0016755">
    <property type="term" value="F:aminoacyltransferase activity"/>
    <property type="evidence" value="ECO:0007669"/>
    <property type="project" value="InterPro"/>
</dbReference>
<evidence type="ECO:0000256" key="3">
    <source>
        <dbReference type="ARBA" id="ARBA00022960"/>
    </source>
</evidence>
<dbReference type="EMBL" id="LBOW01000011">
    <property type="protein sequence ID" value="KKP44149.1"/>
    <property type="molecule type" value="Genomic_DNA"/>
</dbReference>
<dbReference type="InterPro" id="IPR050644">
    <property type="entry name" value="PG_Glycine_Bridge_Synth"/>
</dbReference>
<keyword evidence="5" id="KW-0012">Acyltransferase</keyword>
<proteinExistence type="inferred from homology"/>
<dbReference type="GO" id="GO:0008360">
    <property type="term" value="P:regulation of cell shape"/>
    <property type="evidence" value="ECO:0007669"/>
    <property type="project" value="UniProtKB-KW"/>
</dbReference>
<evidence type="ECO:0000313" key="7">
    <source>
        <dbReference type="EMBL" id="KKP44149.1"/>
    </source>
</evidence>
<name>A0A0F9ZJ76_9BACT</name>
<keyword evidence="6" id="KW-0961">Cell wall biogenesis/degradation</keyword>
<dbReference type="STRING" id="1618566.UR35_C0011G0035"/>